<feature type="transmembrane region" description="Helical" evidence="1">
    <location>
        <begin position="12"/>
        <end position="38"/>
    </location>
</feature>
<dbReference type="Pfam" id="PF07963">
    <property type="entry name" value="N_methyl"/>
    <property type="match status" value="1"/>
</dbReference>
<sequence length="168" mass="18265">MINQPLVRRGFTLIETIIYIGLSGLVLAGIISAAYPMFTSTDKIVANVTTEGEVAFIMHKISWAVSSSKMPISPAIILPSTEASADNFSVTNQSGGTIKFRQALTASNIEISEDGGVTWEILNASRVPITNFLARHVYNSASGFPRYLEISFMANGKPFGPVREYLPY</sequence>
<accession>A0A1G2MMQ2</accession>
<dbReference type="EMBL" id="MHRK01000014">
    <property type="protein sequence ID" value="OHA24311.1"/>
    <property type="molecule type" value="Genomic_DNA"/>
</dbReference>
<evidence type="ECO:0000313" key="3">
    <source>
        <dbReference type="Proteomes" id="UP000177130"/>
    </source>
</evidence>
<keyword evidence="1" id="KW-0472">Membrane</keyword>
<name>A0A1G2MMQ2_9BACT</name>
<protein>
    <recommendedName>
        <fullName evidence="4">Type II secretion system protein GspI C-terminal domain-containing protein</fullName>
    </recommendedName>
</protein>
<evidence type="ECO:0000313" key="2">
    <source>
        <dbReference type="EMBL" id="OHA24311.1"/>
    </source>
</evidence>
<reference evidence="2 3" key="1">
    <citation type="journal article" date="2016" name="Nat. Commun.">
        <title>Thousands of microbial genomes shed light on interconnected biogeochemical processes in an aquifer system.</title>
        <authorList>
            <person name="Anantharaman K."/>
            <person name="Brown C.T."/>
            <person name="Hug L.A."/>
            <person name="Sharon I."/>
            <person name="Castelle C.J."/>
            <person name="Probst A.J."/>
            <person name="Thomas B.C."/>
            <person name="Singh A."/>
            <person name="Wilkins M.J."/>
            <person name="Karaoz U."/>
            <person name="Brodie E.L."/>
            <person name="Williams K.H."/>
            <person name="Hubbard S.S."/>
            <person name="Banfield J.F."/>
        </authorList>
    </citation>
    <scope>NUCLEOTIDE SEQUENCE [LARGE SCALE GENOMIC DNA]</scope>
</reference>
<keyword evidence="1" id="KW-1133">Transmembrane helix</keyword>
<organism evidence="2 3">
    <name type="scientific">Candidatus Taylorbacteria bacterium RIFCSPHIGHO2_02_FULL_43_32b</name>
    <dbReference type="NCBI Taxonomy" id="1802306"/>
    <lineage>
        <taxon>Bacteria</taxon>
        <taxon>Candidatus Tayloriibacteriota</taxon>
    </lineage>
</organism>
<evidence type="ECO:0000256" key="1">
    <source>
        <dbReference type="SAM" id="Phobius"/>
    </source>
</evidence>
<dbReference type="InterPro" id="IPR012902">
    <property type="entry name" value="N_methyl_site"/>
</dbReference>
<dbReference type="STRING" id="1802306.A3C72_03500"/>
<evidence type="ECO:0008006" key="4">
    <source>
        <dbReference type="Google" id="ProtNLM"/>
    </source>
</evidence>
<dbReference type="Proteomes" id="UP000177130">
    <property type="component" value="Unassembled WGS sequence"/>
</dbReference>
<dbReference type="AlphaFoldDB" id="A0A1G2MMQ2"/>
<proteinExistence type="predicted"/>
<comment type="caution">
    <text evidence="2">The sequence shown here is derived from an EMBL/GenBank/DDBJ whole genome shotgun (WGS) entry which is preliminary data.</text>
</comment>
<keyword evidence="1" id="KW-0812">Transmembrane</keyword>
<gene>
    <name evidence="2" type="ORF">A3C72_03500</name>
</gene>